<proteinExistence type="predicted"/>
<dbReference type="Proteomes" id="UP000471640">
    <property type="component" value="Unassembled WGS sequence"/>
</dbReference>
<evidence type="ECO:0000313" key="4">
    <source>
        <dbReference type="EMBL" id="NEX22543.1"/>
    </source>
</evidence>
<dbReference type="InterPro" id="IPR051398">
    <property type="entry name" value="Polysacch_Deacetylase"/>
</dbReference>
<dbReference type="InterPro" id="IPR002509">
    <property type="entry name" value="NODB_dom"/>
</dbReference>
<reference evidence="4 5" key="2">
    <citation type="submission" date="2020-02" db="EMBL/GenBank/DDBJ databases">
        <title>Genome sequences of Thiorhodococcus mannitoliphagus and Thiorhodococcus minor, purple sulfur photosynthetic bacteria in the gammaproteobacterial family, Chromatiaceae.</title>
        <authorList>
            <person name="Aviles F.A."/>
            <person name="Meyer T.E."/>
            <person name="Kyndt J.A."/>
        </authorList>
    </citation>
    <scope>NUCLEOTIDE SEQUENCE [LARGE SCALE GENOMIC DNA]</scope>
    <source>
        <strain evidence="4 5">DSM 18266</strain>
    </source>
</reference>
<dbReference type="GO" id="GO:0005975">
    <property type="term" value="P:carbohydrate metabolic process"/>
    <property type="evidence" value="ECO:0007669"/>
    <property type="project" value="InterPro"/>
</dbReference>
<sequence>MLVKALLSLRSPGGQSGRLSILIYHRVLPAPDPLLPGEPDALTFQWQMRLVARHFRPLPLASAINLMREGRLPSRAISVTFDDGYADNADLALPILRDQGIPATFFVATAFLGGGRMFNDTVIETVRRLPAGRLDVSELGFGCHELGDAPSRIRVYSEIIRQAKYLPQQERDQRVTQLATQAEQPLPDDLMMRPEQVLTLRHAGMEIGGHTHSHPILAQLTDPEAEREIHRGRDELEALLGERISVFAYPNGKPGQDYHDQHVAMVERAGFDAAVSTAWGAAKPGSDRFQLPRFTPWDRSPTRFLLRLIRNLR</sequence>
<dbReference type="PANTHER" id="PTHR34216">
    <property type="match status" value="1"/>
</dbReference>
<dbReference type="GO" id="GO:0005576">
    <property type="term" value="C:extracellular region"/>
    <property type="evidence" value="ECO:0007669"/>
    <property type="project" value="UniProtKB-SubCell"/>
</dbReference>
<dbReference type="AlphaFoldDB" id="A0A6P1DZS2"/>
<dbReference type="Pfam" id="PF01522">
    <property type="entry name" value="Polysacc_deac_1"/>
    <property type="match status" value="1"/>
</dbReference>
<accession>A0A6P1DZS2</accession>
<evidence type="ECO:0000256" key="1">
    <source>
        <dbReference type="ARBA" id="ARBA00004613"/>
    </source>
</evidence>
<comment type="subcellular location">
    <subcellularLocation>
        <location evidence="1">Secreted</location>
    </subcellularLocation>
</comment>
<dbReference type="InterPro" id="IPR011330">
    <property type="entry name" value="Glyco_hydro/deAcase_b/a-brl"/>
</dbReference>
<dbReference type="Gene3D" id="3.20.20.370">
    <property type="entry name" value="Glycoside hydrolase/deacetylase"/>
    <property type="match status" value="1"/>
</dbReference>
<name>A0A6P1DZS2_9GAMM</name>
<dbReference type="GO" id="GO:0016810">
    <property type="term" value="F:hydrolase activity, acting on carbon-nitrogen (but not peptide) bonds"/>
    <property type="evidence" value="ECO:0007669"/>
    <property type="project" value="InterPro"/>
</dbReference>
<protein>
    <submittedName>
        <fullName evidence="4">Polysaccharide deacetylase family protein</fullName>
    </submittedName>
</protein>
<dbReference type="EMBL" id="JAAIJR010000106">
    <property type="protein sequence ID" value="NEX22543.1"/>
    <property type="molecule type" value="Genomic_DNA"/>
</dbReference>
<dbReference type="CDD" id="cd10918">
    <property type="entry name" value="CE4_NodB_like_5s_6s"/>
    <property type="match status" value="1"/>
</dbReference>
<dbReference type="PROSITE" id="PS51677">
    <property type="entry name" value="NODB"/>
    <property type="match status" value="1"/>
</dbReference>
<dbReference type="PANTHER" id="PTHR34216:SF3">
    <property type="entry name" value="POLY-BETA-1,6-N-ACETYL-D-GLUCOSAMINE N-DEACETYLASE"/>
    <property type="match status" value="1"/>
</dbReference>
<gene>
    <name evidence="4" type="ORF">G3480_19895</name>
</gene>
<comment type="caution">
    <text evidence="4">The sequence shown here is derived from an EMBL/GenBank/DDBJ whole genome shotgun (WGS) entry which is preliminary data.</text>
</comment>
<reference evidence="5" key="1">
    <citation type="journal article" date="2020" name="Microbiol. Resour. Announc.">
        <title>Draft Genome Sequences of Thiorhodococcus mannitoliphagus and Thiorhodococcus minor, Purple Sulfur Photosynthetic Bacteria in the Gammaproteobacterial Family Chromatiaceae.</title>
        <authorList>
            <person name="Aviles F.A."/>
            <person name="Meyer T.E."/>
            <person name="Kyndt J.A."/>
        </authorList>
    </citation>
    <scope>NUCLEOTIDE SEQUENCE [LARGE SCALE GENOMIC DNA]</scope>
    <source>
        <strain evidence="5">DSM 18266</strain>
    </source>
</reference>
<evidence type="ECO:0000313" key="5">
    <source>
        <dbReference type="Proteomes" id="UP000471640"/>
    </source>
</evidence>
<feature type="domain" description="NodB homology" evidence="3">
    <location>
        <begin position="75"/>
        <end position="313"/>
    </location>
</feature>
<keyword evidence="2" id="KW-0732">Signal</keyword>
<organism evidence="4 5">
    <name type="scientific">Thiorhodococcus mannitoliphagus</name>
    <dbReference type="NCBI Taxonomy" id="329406"/>
    <lineage>
        <taxon>Bacteria</taxon>
        <taxon>Pseudomonadati</taxon>
        <taxon>Pseudomonadota</taxon>
        <taxon>Gammaproteobacteria</taxon>
        <taxon>Chromatiales</taxon>
        <taxon>Chromatiaceae</taxon>
        <taxon>Thiorhodococcus</taxon>
    </lineage>
</organism>
<evidence type="ECO:0000259" key="3">
    <source>
        <dbReference type="PROSITE" id="PS51677"/>
    </source>
</evidence>
<evidence type="ECO:0000256" key="2">
    <source>
        <dbReference type="ARBA" id="ARBA00022729"/>
    </source>
</evidence>
<dbReference type="RefSeq" id="WP_164655640.1">
    <property type="nucleotide sequence ID" value="NZ_JAAIJR010000106.1"/>
</dbReference>
<keyword evidence="5" id="KW-1185">Reference proteome</keyword>
<dbReference type="SUPFAM" id="SSF88713">
    <property type="entry name" value="Glycoside hydrolase/deacetylase"/>
    <property type="match status" value="1"/>
</dbReference>